<evidence type="ECO:0000313" key="1">
    <source>
        <dbReference type="EMBL" id="MFE8695976.1"/>
    </source>
</evidence>
<proteinExistence type="predicted"/>
<evidence type="ECO:0000313" key="2">
    <source>
        <dbReference type="Proteomes" id="UP001601058"/>
    </source>
</evidence>
<protein>
    <recommendedName>
        <fullName evidence="3">Helicase</fullName>
    </recommendedName>
</protein>
<dbReference type="EMBL" id="JBIACJ010000003">
    <property type="protein sequence ID" value="MFE8695976.1"/>
    <property type="molecule type" value="Genomic_DNA"/>
</dbReference>
<reference evidence="1 2" key="1">
    <citation type="submission" date="2024-08" db="EMBL/GenBank/DDBJ databases">
        <title>Two novel Cytobacillus novel species.</title>
        <authorList>
            <person name="Liu G."/>
        </authorList>
    </citation>
    <scope>NUCLEOTIDE SEQUENCE [LARGE SCALE GENOMIC DNA]</scope>
    <source>
        <strain evidence="1 2">FJAT-53684</strain>
    </source>
</reference>
<gene>
    <name evidence="1" type="ORF">ACFYKT_06390</name>
</gene>
<evidence type="ECO:0008006" key="3">
    <source>
        <dbReference type="Google" id="ProtNLM"/>
    </source>
</evidence>
<keyword evidence="2" id="KW-1185">Reference proteome</keyword>
<dbReference type="RefSeq" id="WP_389217107.1">
    <property type="nucleotide sequence ID" value="NZ_JBIACJ010000003.1"/>
</dbReference>
<comment type="caution">
    <text evidence="1">The sequence shown here is derived from an EMBL/GenBank/DDBJ whole genome shotgun (WGS) entry which is preliminary data.</text>
</comment>
<sequence>MPTEPKLIYHFTNYGEFELICLENEGLAFPELEKVMYDYVLNQPEKSVEFKECWIHHEQGEEGEVRTVQVTFQDENINKAVRLWGTREIESGKVLKMTIDFIDLDTKELEYEHELEVSRIVNE</sequence>
<accession>A0ABW6JVU5</accession>
<dbReference type="Proteomes" id="UP001601058">
    <property type="component" value="Unassembled WGS sequence"/>
</dbReference>
<name>A0ABW6JVU5_9BACI</name>
<organism evidence="1 2">
    <name type="scientific">Cytobacillus mangrovibacter</name>
    <dbReference type="NCBI Taxonomy" id="3299024"/>
    <lineage>
        <taxon>Bacteria</taxon>
        <taxon>Bacillati</taxon>
        <taxon>Bacillota</taxon>
        <taxon>Bacilli</taxon>
        <taxon>Bacillales</taxon>
        <taxon>Bacillaceae</taxon>
        <taxon>Cytobacillus</taxon>
    </lineage>
</organism>